<proteinExistence type="predicted"/>
<dbReference type="EMBL" id="MAAO01000015">
    <property type="protein sequence ID" value="OUR93566.1"/>
    <property type="molecule type" value="Genomic_DNA"/>
</dbReference>
<sequence>MNPIIQILKELNVSEEKIKELFETLTSNPMMAMGVVQKLGIPAEKLQKIMGLIMTSPNLIKEAVEELGLDFSAVEKAKEKMKDKLNS</sequence>
<organism evidence="1 2">
    <name type="scientific">Halobacteriovorax marinus</name>
    <dbReference type="NCBI Taxonomy" id="97084"/>
    <lineage>
        <taxon>Bacteria</taxon>
        <taxon>Pseudomonadati</taxon>
        <taxon>Bdellovibrionota</taxon>
        <taxon>Bacteriovoracia</taxon>
        <taxon>Bacteriovoracales</taxon>
        <taxon>Halobacteriovoraceae</taxon>
        <taxon>Halobacteriovorax</taxon>
    </lineage>
</organism>
<comment type="caution">
    <text evidence="1">The sequence shown here is derived from an EMBL/GenBank/DDBJ whole genome shotgun (WGS) entry which is preliminary data.</text>
</comment>
<dbReference type="InterPro" id="IPR021376">
    <property type="entry name" value="DUF2999"/>
</dbReference>
<accession>A0A1Y5F2A2</accession>
<dbReference type="AlphaFoldDB" id="A0A1Y5F2A2"/>
<dbReference type="Proteomes" id="UP000196531">
    <property type="component" value="Unassembled WGS sequence"/>
</dbReference>
<gene>
    <name evidence="1" type="ORF">A9Q84_19045</name>
</gene>
<reference evidence="2" key="1">
    <citation type="journal article" date="2017" name="Proc. Natl. Acad. Sci. U.S.A.">
        <title>Simulation of Deepwater Horizon oil plume reveals substrate specialization within a complex community of hydrocarbon-degraders.</title>
        <authorList>
            <person name="Hu P."/>
            <person name="Dubinsky E.A."/>
            <person name="Probst A.J."/>
            <person name="Wang J."/>
            <person name="Sieber C.M.K."/>
            <person name="Tom L.M."/>
            <person name="Gardinali P."/>
            <person name="Banfield J.F."/>
            <person name="Atlas R.M."/>
            <person name="Andersen G.L."/>
        </authorList>
    </citation>
    <scope>NUCLEOTIDE SEQUENCE [LARGE SCALE GENOMIC DNA]</scope>
</reference>
<protein>
    <recommendedName>
        <fullName evidence="3">DUF2999 domain-containing protein</fullName>
    </recommendedName>
</protein>
<evidence type="ECO:0000313" key="2">
    <source>
        <dbReference type="Proteomes" id="UP000196531"/>
    </source>
</evidence>
<evidence type="ECO:0008006" key="3">
    <source>
        <dbReference type="Google" id="ProtNLM"/>
    </source>
</evidence>
<evidence type="ECO:0000313" key="1">
    <source>
        <dbReference type="EMBL" id="OUR93566.1"/>
    </source>
</evidence>
<dbReference type="Pfam" id="PF11212">
    <property type="entry name" value="DUF2999"/>
    <property type="match status" value="1"/>
</dbReference>
<name>A0A1Y5F2A2_9BACT</name>